<dbReference type="InterPro" id="IPR037171">
    <property type="entry name" value="NagB/RpiA_transferase-like"/>
</dbReference>
<dbReference type="InterPro" id="IPR002698">
    <property type="entry name" value="FTHF_cligase"/>
</dbReference>
<dbReference type="NCBIfam" id="TIGR02727">
    <property type="entry name" value="MTHFS_bact"/>
    <property type="match status" value="1"/>
</dbReference>
<keyword evidence="4" id="KW-0479">Metal-binding</keyword>
<sequence length="199" mass="22365">MQGAPSPAVQPNLGEPISEKARLRQHFRQVRQGLDTGILSQKISAHLARNPYLLEAKTILAYVAFGSEVDLGSLFAALPEKRWGIPRCLPHRQMQWHRYNPEALVRNRFGLLEPAPSSEVLDPDAADLILVPALACDRVGGRLGYGGGYYDRFLQNRLTPKWGIVPQACLLEDPLPQDDWDQRLDGIQTENRFYRTGIP</sequence>
<dbReference type="GO" id="GO:0030272">
    <property type="term" value="F:5-formyltetrahydrofolate cyclo-ligase activity"/>
    <property type="evidence" value="ECO:0007669"/>
    <property type="project" value="UniProtKB-EC"/>
</dbReference>
<dbReference type="SUPFAM" id="SSF100950">
    <property type="entry name" value="NagB/RpiA/CoA transferase-like"/>
    <property type="match status" value="1"/>
</dbReference>
<evidence type="ECO:0000256" key="1">
    <source>
        <dbReference type="ARBA" id="ARBA00010638"/>
    </source>
</evidence>
<organism evidence="5 6">
    <name type="scientific">Thermostichus vulcanus str. 'Rupite'</name>
    <dbReference type="NCBI Taxonomy" id="2813851"/>
    <lineage>
        <taxon>Bacteria</taxon>
        <taxon>Bacillati</taxon>
        <taxon>Cyanobacteriota</taxon>
        <taxon>Cyanophyceae</taxon>
        <taxon>Thermostichales</taxon>
        <taxon>Thermostichaceae</taxon>
        <taxon>Thermostichus</taxon>
    </lineage>
</organism>
<accession>A0ABT0CC04</accession>
<keyword evidence="5" id="KW-0436">Ligase</keyword>
<dbReference type="PANTHER" id="PTHR23407">
    <property type="entry name" value="ATPASE INHIBITOR/5-FORMYLTETRAHYDROFOLATE CYCLO-LIGASE"/>
    <property type="match status" value="1"/>
</dbReference>
<name>A0ABT0CC04_THEVL</name>
<dbReference type="PANTHER" id="PTHR23407:SF1">
    <property type="entry name" value="5-FORMYLTETRAHYDROFOLATE CYCLO-LIGASE"/>
    <property type="match status" value="1"/>
</dbReference>
<dbReference type="Pfam" id="PF01812">
    <property type="entry name" value="5-FTHF_cyc-lig"/>
    <property type="match status" value="1"/>
</dbReference>
<comment type="caution">
    <text evidence="5">The sequence shown here is derived from an EMBL/GenBank/DDBJ whole genome shotgun (WGS) entry which is preliminary data.</text>
</comment>
<dbReference type="EMBL" id="JAFIRA010000025">
    <property type="protein sequence ID" value="MCJ2543290.1"/>
    <property type="molecule type" value="Genomic_DNA"/>
</dbReference>
<dbReference type="EC" id="6.3.3.2" evidence="4"/>
<keyword evidence="4" id="KW-0460">Magnesium</keyword>
<keyword evidence="3 4" id="KW-0067">ATP-binding</keyword>
<evidence type="ECO:0000256" key="4">
    <source>
        <dbReference type="RuleBase" id="RU361279"/>
    </source>
</evidence>
<dbReference type="Proteomes" id="UP000830835">
    <property type="component" value="Unassembled WGS sequence"/>
</dbReference>
<proteinExistence type="inferred from homology"/>
<reference evidence="5" key="1">
    <citation type="submission" date="2021-02" db="EMBL/GenBank/DDBJ databases">
        <title>The CRISPR/cas machinery reduction and long-range gene transfer in the hot spring cyanobacterium Synechococcus.</title>
        <authorList>
            <person name="Dvorak P."/>
            <person name="Jahodarova E."/>
            <person name="Hasler P."/>
            <person name="Poulickova A."/>
        </authorList>
    </citation>
    <scope>NUCLEOTIDE SEQUENCE</scope>
    <source>
        <strain evidence="5">Rupite</strain>
    </source>
</reference>
<dbReference type="Gene3D" id="3.40.50.10420">
    <property type="entry name" value="NagB/RpiA/CoA transferase-like"/>
    <property type="match status" value="1"/>
</dbReference>
<evidence type="ECO:0000256" key="3">
    <source>
        <dbReference type="ARBA" id="ARBA00022840"/>
    </source>
</evidence>
<protein>
    <recommendedName>
        <fullName evidence="4">5-formyltetrahydrofolate cyclo-ligase</fullName>
        <ecNumber evidence="4">6.3.3.2</ecNumber>
    </recommendedName>
</protein>
<dbReference type="PIRSF" id="PIRSF006806">
    <property type="entry name" value="FTHF_cligase"/>
    <property type="match status" value="1"/>
</dbReference>
<keyword evidence="6" id="KW-1185">Reference proteome</keyword>
<evidence type="ECO:0000256" key="2">
    <source>
        <dbReference type="ARBA" id="ARBA00022741"/>
    </source>
</evidence>
<comment type="cofactor">
    <cofactor evidence="4">
        <name>Mg(2+)</name>
        <dbReference type="ChEBI" id="CHEBI:18420"/>
    </cofactor>
</comment>
<comment type="catalytic activity">
    <reaction evidence="4">
        <text>(6S)-5-formyl-5,6,7,8-tetrahydrofolate + ATP = (6R)-5,10-methenyltetrahydrofolate + ADP + phosphate</text>
        <dbReference type="Rhea" id="RHEA:10488"/>
        <dbReference type="ChEBI" id="CHEBI:30616"/>
        <dbReference type="ChEBI" id="CHEBI:43474"/>
        <dbReference type="ChEBI" id="CHEBI:57455"/>
        <dbReference type="ChEBI" id="CHEBI:57457"/>
        <dbReference type="ChEBI" id="CHEBI:456216"/>
        <dbReference type="EC" id="6.3.3.2"/>
    </reaction>
</comment>
<evidence type="ECO:0000313" key="6">
    <source>
        <dbReference type="Proteomes" id="UP000830835"/>
    </source>
</evidence>
<gene>
    <name evidence="5" type="ORF">JX360_10290</name>
</gene>
<keyword evidence="2 4" id="KW-0547">Nucleotide-binding</keyword>
<dbReference type="InterPro" id="IPR024185">
    <property type="entry name" value="FTHF_cligase-like_sf"/>
</dbReference>
<dbReference type="RefSeq" id="WP_244350568.1">
    <property type="nucleotide sequence ID" value="NZ_JAFIRA010000025.1"/>
</dbReference>
<comment type="similarity">
    <text evidence="1 4">Belongs to the 5-formyltetrahydrofolate cyclo-ligase family.</text>
</comment>
<evidence type="ECO:0000313" key="5">
    <source>
        <dbReference type="EMBL" id="MCJ2543290.1"/>
    </source>
</evidence>